<accession>A0A6M1S118</accession>
<keyword evidence="2" id="KW-1185">Reference proteome</keyword>
<name>A0A6M1S118_9HYPH</name>
<organism evidence="1 2">
    <name type="scientific">Rhizobium daejeonense</name>
    <dbReference type="NCBI Taxonomy" id="240521"/>
    <lineage>
        <taxon>Bacteria</taxon>
        <taxon>Pseudomonadati</taxon>
        <taxon>Pseudomonadota</taxon>
        <taxon>Alphaproteobacteria</taxon>
        <taxon>Hyphomicrobiales</taxon>
        <taxon>Rhizobiaceae</taxon>
        <taxon>Rhizobium/Agrobacterium group</taxon>
        <taxon>Rhizobium</taxon>
    </lineage>
</organism>
<evidence type="ECO:0000313" key="1">
    <source>
        <dbReference type="EMBL" id="NGO63941.1"/>
    </source>
</evidence>
<dbReference type="AlphaFoldDB" id="A0A6M1S118"/>
<sequence>MARHGSLAEQLDALLTFATAPDHEPEPIQTNWTITPANENNPEDVAELKTERLWNISPSVEEMMRQVHAGPVHRNDVGQIVRIGRLRFSDGTQTEQAMKVTIDGKVVTFQDRMPTGAMLGTVDKERAQRGGNENPQELTDSNDYFAEMLKTRKGRYVTASRKRQPRQQISREEAKRILAEAYAKAGDVSKLITRYPDGLPCGSQKVADSFIGMRKTTCAGGGSMAWQDIVTAKADQKEWFDALDALKATDREVLEAARTATNYADIGMSIGQSSEYARRKGGKRVLKAANDNLMAIIGKISA</sequence>
<dbReference type="RefSeq" id="WP_163898908.1">
    <property type="nucleotide sequence ID" value="NZ_CP048427.1"/>
</dbReference>
<evidence type="ECO:0000313" key="2">
    <source>
        <dbReference type="Proteomes" id="UP000477849"/>
    </source>
</evidence>
<protein>
    <submittedName>
        <fullName evidence="1">Uncharacterized protein</fullName>
    </submittedName>
</protein>
<reference evidence="1 2" key="1">
    <citation type="submission" date="2020-02" db="EMBL/GenBank/DDBJ databases">
        <title>Genome sequence of the type strain CCBAU10050 of Rhizobium daejeonense.</title>
        <authorList>
            <person name="Gao J."/>
            <person name="Sun J."/>
        </authorList>
    </citation>
    <scope>NUCLEOTIDE SEQUENCE [LARGE SCALE GENOMIC DNA]</scope>
    <source>
        <strain evidence="1 2">CCBAU10050</strain>
    </source>
</reference>
<comment type="caution">
    <text evidence="1">The sequence shown here is derived from an EMBL/GenBank/DDBJ whole genome shotgun (WGS) entry which is preliminary data.</text>
</comment>
<gene>
    <name evidence="1" type="ORF">G6N76_09660</name>
</gene>
<dbReference type="EMBL" id="JAAKZH010000003">
    <property type="protein sequence ID" value="NGO63941.1"/>
    <property type="molecule type" value="Genomic_DNA"/>
</dbReference>
<proteinExistence type="predicted"/>
<dbReference type="Proteomes" id="UP000477849">
    <property type="component" value="Unassembled WGS sequence"/>
</dbReference>